<evidence type="ECO:0000313" key="2">
    <source>
        <dbReference type="Proteomes" id="UP001165186"/>
    </source>
</evidence>
<accession>A0ACB5RS16</accession>
<dbReference type="Proteomes" id="UP001165186">
    <property type="component" value="Unassembled WGS sequence"/>
</dbReference>
<dbReference type="EMBL" id="BSXG01000006">
    <property type="protein sequence ID" value="GME23307.1"/>
    <property type="molecule type" value="Genomic_DNA"/>
</dbReference>
<name>A0ACB5RS16_9PEZI</name>
<reference evidence="1" key="1">
    <citation type="submission" date="2024-09" db="EMBL/GenBank/DDBJ databases">
        <title>Draft Genome Sequences of Neofusicoccum parvum.</title>
        <authorList>
            <person name="Ashida A."/>
            <person name="Camagna M."/>
            <person name="Tanaka A."/>
            <person name="Takemoto D."/>
        </authorList>
    </citation>
    <scope>NUCLEOTIDE SEQUENCE</scope>
    <source>
        <strain evidence="1">PPO83</strain>
    </source>
</reference>
<proteinExistence type="predicted"/>
<sequence length="547" mass="58254">MAQEYKLKDITSINLKNGEKQEAEIEGIENGKVLLVKVQDQIHATSPNCTHYGAPLVKGVLTGEGRLTCPWHGACFNVATGDVEDAPALDPLATFEVIQKDGGVYIKGEEATIKANRRTLGFKCSAQGAEKVVVIGGGTLGAIEGLRGGGYTGHITVLSREGYRPIDRTKLSKALLADVSKVAWRSEEWYKSASIDIIYDEASGVDFGAKKVSTKSGKSYDYTKLVLATGGAPRWLPLPGLKGDLGSVFVLRSIPDTQGIVGAVGDDGGKKVVVIGSSFIGMEVANCLAGKKNDVTVIGMEKAPMERVMGEKVGKVFQGLIEKNGVKFYMEASVEKATPSKSDPSKVGAVHLKDGTVLEADVVIEGVGVAPSTEFLKDNKAIELLKDGSISTDESFTVKGLKDVFAIGDIATYPYHGPGGNGSPVRIEHWNVAQNAGRSVANSINNPGSKPKPFIPVFWSALGSQLRYCGSTVGGYDDVVIQGEPEKPSFIAYYTSGETVVAMASMMKDPYMTQTAELMRRGKMPTKSELVKGVDILNINIPGEIKI</sequence>
<keyword evidence="2" id="KW-1185">Reference proteome</keyword>
<gene>
    <name evidence="1" type="primary">g5795</name>
    <name evidence="1" type="ORF">NpPPO83_00005795</name>
</gene>
<comment type="caution">
    <text evidence="1">The sequence shown here is derived from an EMBL/GenBank/DDBJ whole genome shotgun (WGS) entry which is preliminary data.</text>
</comment>
<evidence type="ECO:0000313" key="1">
    <source>
        <dbReference type="EMBL" id="GME23307.1"/>
    </source>
</evidence>
<protein>
    <submittedName>
        <fullName evidence="1">Uncharacterized protein</fullName>
    </submittedName>
</protein>
<organism evidence="1 2">
    <name type="scientific">Neofusicoccum parvum</name>
    <dbReference type="NCBI Taxonomy" id="310453"/>
    <lineage>
        <taxon>Eukaryota</taxon>
        <taxon>Fungi</taxon>
        <taxon>Dikarya</taxon>
        <taxon>Ascomycota</taxon>
        <taxon>Pezizomycotina</taxon>
        <taxon>Dothideomycetes</taxon>
        <taxon>Dothideomycetes incertae sedis</taxon>
        <taxon>Botryosphaeriales</taxon>
        <taxon>Botryosphaeriaceae</taxon>
        <taxon>Neofusicoccum</taxon>
    </lineage>
</organism>